<proteinExistence type="predicted"/>
<name>A0A484X5W5_ECOLX</name>
<protein>
    <submittedName>
        <fullName evidence="1">Uncharacterized protein</fullName>
    </submittedName>
</protein>
<gene>
    <name evidence="1" type="ORF">NCTC9001_03413</name>
</gene>
<dbReference type="AlphaFoldDB" id="A0A484X5W5"/>
<accession>A0A484X5W5</accession>
<evidence type="ECO:0000313" key="1">
    <source>
        <dbReference type="EMBL" id="VFS19418.1"/>
    </source>
</evidence>
<organism evidence="1 2">
    <name type="scientific">Escherichia coli</name>
    <dbReference type="NCBI Taxonomy" id="562"/>
    <lineage>
        <taxon>Bacteria</taxon>
        <taxon>Pseudomonadati</taxon>
        <taxon>Pseudomonadota</taxon>
        <taxon>Gammaproteobacteria</taxon>
        <taxon>Enterobacterales</taxon>
        <taxon>Enterobacteriaceae</taxon>
        <taxon>Escherichia</taxon>
    </lineage>
</organism>
<dbReference type="Proteomes" id="UP000372890">
    <property type="component" value="Unassembled WGS sequence"/>
</dbReference>
<sequence length="102" mass="12178">MPCISLWYNSCAIDTRERYIVKIVFEVNGKKVPLKSLKYISKKDQLEVMKNWFFENFEIRQMLVRMKVEKVAMLTYMAGRMMRAKNYNPSSVNMLNLSILRN</sequence>
<evidence type="ECO:0000313" key="2">
    <source>
        <dbReference type="Proteomes" id="UP000372890"/>
    </source>
</evidence>
<reference evidence="1 2" key="1">
    <citation type="submission" date="2019-03" db="EMBL/GenBank/DDBJ databases">
        <authorList>
            <consortium name="Pathogen Informatics"/>
        </authorList>
    </citation>
    <scope>NUCLEOTIDE SEQUENCE [LARGE SCALE GENOMIC DNA]</scope>
    <source>
        <strain evidence="1 2">NCTC9001</strain>
    </source>
</reference>
<dbReference type="EMBL" id="CAADIS010000004">
    <property type="protein sequence ID" value="VFS19418.1"/>
    <property type="molecule type" value="Genomic_DNA"/>
</dbReference>